<protein>
    <submittedName>
        <fullName evidence="3">Putative hydrolase, CocE/NonD family</fullName>
    </submittedName>
</protein>
<dbReference type="InterPro" id="IPR029058">
    <property type="entry name" value="AB_hydrolase_fold"/>
</dbReference>
<dbReference type="SUPFAM" id="SSF53474">
    <property type="entry name" value="alpha/beta-Hydrolases"/>
    <property type="match status" value="1"/>
</dbReference>
<dbReference type="Proteomes" id="UP000198877">
    <property type="component" value="Unassembled WGS sequence"/>
</dbReference>
<gene>
    <name evidence="3" type="ORF">SAMN04488591_0842</name>
</gene>
<dbReference type="Gene3D" id="3.40.50.1820">
    <property type="entry name" value="alpha/beta hydrolase"/>
    <property type="match status" value="1"/>
</dbReference>
<evidence type="ECO:0000256" key="1">
    <source>
        <dbReference type="SAM" id="MobiDB-lite"/>
    </source>
</evidence>
<dbReference type="InterPro" id="IPR000383">
    <property type="entry name" value="Xaa-Pro-like_dom"/>
</dbReference>
<feature type="region of interest" description="Disordered" evidence="1">
    <location>
        <begin position="269"/>
        <end position="290"/>
    </location>
</feature>
<dbReference type="Gene3D" id="1.10.3020.10">
    <property type="entry name" value="alpha-amino acid ester hydrolase ( Helical cap domain)"/>
    <property type="match status" value="1"/>
</dbReference>
<proteinExistence type="predicted"/>
<evidence type="ECO:0000313" key="3">
    <source>
        <dbReference type="EMBL" id="SFR38140.1"/>
    </source>
</evidence>
<evidence type="ECO:0000313" key="4">
    <source>
        <dbReference type="Proteomes" id="UP000198877"/>
    </source>
</evidence>
<sequence>MVRMRDGVRLATDVYLPAAPGPFSTVLVRLPYDKNSRYVFMDVVAARVTAAGYAVVVQDVRGKCRSEGEALGSAAEAHDGYDTLSWIAASGWSDGAVGMFGDSYCGFTQYAAASTGHPALRAIVPRVTTTNLGANESVRGDGVADIPWGTSAAYLLQFWTGPYVNEREPDWTRDPLTDAFEAEFAALGARSRWYDITIPHPVPGRMYPEGAPEAARPVPTLHCVGWWDNLAIAHLRDIAMFASTPGWAPLQYLWLDSTDHENCHIDEAETVGASTGHDSDDVTLGKMTDT</sequence>
<name>A0A1I6G7N2_9MICO</name>
<evidence type="ECO:0000259" key="2">
    <source>
        <dbReference type="Pfam" id="PF02129"/>
    </source>
</evidence>
<dbReference type="Pfam" id="PF02129">
    <property type="entry name" value="Peptidase_S15"/>
    <property type="match status" value="1"/>
</dbReference>
<keyword evidence="3" id="KW-0378">Hydrolase</keyword>
<dbReference type="NCBIfam" id="TIGR00976">
    <property type="entry name" value="CocE_NonD"/>
    <property type="match status" value="1"/>
</dbReference>
<feature type="domain" description="Xaa-Pro dipeptidyl-peptidase-like" evidence="2">
    <location>
        <begin position="6"/>
        <end position="260"/>
    </location>
</feature>
<dbReference type="GO" id="GO:0016787">
    <property type="term" value="F:hydrolase activity"/>
    <property type="evidence" value="ECO:0007669"/>
    <property type="project" value="UniProtKB-KW"/>
</dbReference>
<dbReference type="RefSeq" id="WP_091477045.1">
    <property type="nucleotide sequence ID" value="NZ_FNGQ01000001.1"/>
</dbReference>
<dbReference type="EMBL" id="FOYR01000001">
    <property type="protein sequence ID" value="SFR38140.1"/>
    <property type="molecule type" value="Genomic_DNA"/>
</dbReference>
<reference evidence="4" key="1">
    <citation type="submission" date="2016-10" db="EMBL/GenBank/DDBJ databases">
        <authorList>
            <person name="Varghese N."/>
            <person name="Submissions S."/>
        </authorList>
    </citation>
    <scope>NUCLEOTIDE SEQUENCE [LARGE SCALE GENOMIC DNA]</scope>
    <source>
        <strain evidence="4">CL127</strain>
    </source>
</reference>
<accession>A0A1I6G7N2</accession>
<dbReference type="AlphaFoldDB" id="A0A1I6G7N2"/>
<organism evidence="3 4">
    <name type="scientific">Microbacterium azadirachtae</name>
    <dbReference type="NCBI Taxonomy" id="582680"/>
    <lineage>
        <taxon>Bacteria</taxon>
        <taxon>Bacillati</taxon>
        <taxon>Actinomycetota</taxon>
        <taxon>Actinomycetes</taxon>
        <taxon>Micrococcales</taxon>
        <taxon>Microbacteriaceae</taxon>
        <taxon>Microbacterium</taxon>
    </lineage>
</organism>
<dbReference type="InterPro" id="IPR005674">
    <property type="entry name" value="CocE/Ser_esterase"/>
</dbReference>